<comment type="caution">
    <text evidence="10">The sequence shown here is derived from an EMBL/GenBank/DDBJ whole genome shotgun (WGS) entry which is preliminary data.</text>
</comment>
<evidence type="ECO:0000256" key="3">
    <source>
        <dbReference type="ARBA" id="ARBA00022475"/>
    </source>
</evidence>
<feature type="transmembrane region" description="Helical" evidence="8">
    <location>
        <begin position="389"/>
        <end position="409"/>
    </location>
</feature>
<evidence type="ECO:0000256" key="6">
    <source>
        <dbReference type="ARBA" id="ARBA00023136"/>
    </source>
</evidence>
<dbReference type="PROSITE" id="PS50156">
    <property type="entry name" value="SSD"/>
    <property type="match status" value="1"/>
</dbReference>
<dbReference type="OrthoDB" id="6510177at2759"/>
<comment type="subcellular location">
    <subcellularLocation>
        <location evidence="1">Cell membrane</location>
        <topology evidence="1">Multi-pass membrane protein</topology>
    </subcellularLocation>
</comment>
<feature type="transmembrane region" description="Helical" evidence="8">
    <location>
        <begin position="480"/>
        <end position="501"/>
    </location>
</feature>
<dbReference type="InterPro" id="IPR051697">
    <property type="entry name" value="Patched_domain-protein"/>
</dbReference>
<keyword evidence="7" id="KW-0325">Glycoprotein</keyword>
<protein>
    <recommendedName>
        <fullName evidence="9">SSD domain-containing protein</fullName>
    </recommendedName>
</protein>
<dbReference type="AlphaFoldDB" id="A0A8J2M488"/>
<accession>A0A8J2M488</accession>
<dbReference type="InterPro" id="IPR003392">
    <property type="entry name" value="PTHD_SSD"/>
</dbReference>
<evidence type="ECO:0000313" key="11">
    <source>
        <dbReference type="Proteomes" id="UP000746747"/>
    </source>
</evidence>
<dbReference type="FunFam" id="1.20.1640.10:FF:000013">
    <property type="entry name" value="PaTched Related family"/>
    <property type="match status" value="1"/>
</dbReference>
<feature type="transmembrane region" description="Helical" evidence="8">
    <location>
        <begin position="739"/>
        <end position="759"/>
    </location>
</feature>
<feature type="transmembrane region" description="Helical" evidence="8">
    <location>
        <begin position="840"/>
        <end position="863"/>
    </location>
</feature>
<evidence type="ECO:0000256" key="1">
    <source>
        <dbReference type="ARBA" id="ARBA00004651"/>
    </source>
</evidence>
<dbReference type="GO" id="GO:0018996">
    <property type="term" value="P:molting cycle, collagen and cuticulin-based cuticle"/>
    <property type="evidence" value="ECO:0007669"/>
    <property type="project" value="TreeGrafter"/>
</dbReference>
<evidence type="ECO:0000259" key="9">
    <source>
        <dbReference type="PROSITE" id="PS50156"/>
    </source>
</evidence>
<evidence type="ECO:0000256" key="7">
    <source>
        <dbReference type="ARBA" id="ARBA00023180"/>
    </source>
</evidence>
<evidence type="ECO:0000256" key="2">
    <source>
        <dbReference type="ARBA" id="ARBA00005585"/>
    </source>
</evidence>
<evidence type="ECO:0000256" key="5">
    <source>
        <dbReference type="ARBA" id="ARBA00022989"/>
    </source>
</evidence>
<comment type="similarity">
    <text evidence="2">Belongs to the patched family.</text>
</comment>
<feature type="transmembrane region" description="Helical" evidence="8">
    <location>
        <begin position="714"/>
        <end position="732"/>
    </location>
</feature>
<dbReference type="Pfam" id="PF02460">
    <property type="entry name" value="Patched"/>
    <property type="match status" value="1"/>
</dbReference>
<dbReference type="PANTHER" id="PTHR10796">
    <property type="entry name" value="PATCHED-RELATED"/>
    <property type="match status" value="1"/>
</dbReference>
<dbReference type="Gene3D" id="1.20.1640.10">
    <property type="entry name" value="Multidrug efflux transporter AcrB transmembrane domain"/>
    <property type="match status" value="2"/>
</dbReference>
<sequence length="907" mass="101828">MLSKGNGNAKTLAEDTIFVQFLKQFFRLIGKNIAARPYLFISISLFVTVLSSSSIFLTEMSNEVTDFTPKDARALKELKIYNDFFGHEGDPIVIFVFVTAKDDGSMLGLPQLNETVQLLDSIANDVKIRDEQTNKTLIFSQFCTHFCEVNEPIRNVYNSLMLNEQYNGTSSQINLAYPISTILGQKFRIDDNFFGVQVGKQNGLLDVRLVLLQFRAILQVSTGRKNAERYEMAVTNFLKKNFTSNVINAVTLSSPFVTAEIVHAGLSLLPFTVIGFINTCIFSTTTTILSSLLVSQFHYCKIVIAIVACVSPLLACGTALGILLWCGLRFGSILCVTPLLVLAIGVDDAFLMINYWQQTYQQKIMTKELFNDNEMKRLSKRMCNMLQEIGPSIAITTLTNVLAFCAGMFSSVPEIQIFCIGNAVAMMVDFIYQITIFAAMMAVIGRRELRIGKSMHAVEHKKRKSLDNLNCLLKNLLNKYCSVLCSTLFSVLTVAGLLFYWSVSIYGAFNISVELKPEKLIKQDSDLVKALELREEYIMPCCTPAFVFVGKPGNLNNTNSILKLHKIVRDFEALPSSVGQAATKFWLRDYADYIDNANFVDTEIVSFDGLVNNNRNLTSVGIKQYDLRDFLAWPEFHHWNGFMQFDFDKHGIEYLKSYFFVISSHSDLGKWSSRAKLLNQLRKVADRYSMHEVSIFDDDAKFLDIIGTLLNQTVQSSVVTMIFMMFVCFLFIPQFAAIIIATFSVLSIFIGIIGFLSLWNVDLDPIVMSALVMSIGFSVDIPAHVTYHFFRADEDTSEASLKHCLSAIGFPVFQAAISTLLCVLSLQFSDLHMAHVFMKTMILVVVIGFIHGLVIIPVLYSIISRIRLPERKGVFDVSTATSSKVVTISKDTTLSFIIDPKLKISVR</sequence>
<keyword evidence="11" id="KW-1185">Reference proteome</keyword>
<proteinExistence type="inferred from homology"/>
<keyword evidence="6 8" id="KW-0472">Membrane</keyword>
<keyword evidence="5 8" id="KW-1133">Transmembrane helix</keyword>
<dbReference type="SUPFAM" id="SSF82866">
    <property type="entry name" value="Multidrug efflux transporter AcrB transmembrane domain"/>
    <property type="match status" value="2"/>
</dbReference>
<evidence type="ECO:0000256" key="8">
    <source>
        <dbReference type="SAM" id="Phobius"/>
    </source>
</evidence>
<dbReference type="InterPro" id="IPR000731">
    <property type="entry name" value="SSD"/>
</dbReference>
<dbReference type="GO" id="GO:0006897">
    <property type="term" value="P:endocytosis"/>
    <property type="evidence" value="ECO:0007669"/>
    <property type="project" value="TreeGrafter"/>
</dbReference>
<name>A0A8J2M488_9BILA</name>
<dbReference type="PANTHER" id="PTHR10796:SF92">
    <property type="entry name" value="PATCHED-RELATED, ISOFORM A"/>
    <property type="match status" value="1"/>
</dbReference>
<feature type="transmembrane region" description="Helical" evidence="8">
    <location>
        <begin position="804"/>
        <end position="828"/>
    </location>
</feature>
<evidence type="ECO:0000256" key="4">
    <source>
        <dbReference type="ARBA" id="ARBA00022692"/>
    </source>
</evidence>
<dbReference type="EMBL" id="CAKAEH010001337">
    <property type="protein sequence ID" value="CAG9534873.1"/>
    <property type="molecule type" value="Genomic_DNA"/>
</dbReference>
<reference evidence="10" key="1">
    <citation type="submission" date="2021-09" db="EMBL/GenBank/DDBJ databases">
        <authorList>
            <consortium name="Pathogen Informatics"/>
        </authorList>
    </citation>
    <scope>NUCLEOTIDE SEQUENCE</scope>
</reference>
<feature type="transmembrane region" description="Helical" evidence="8">
    <location>
        <begin position="37"/>
        <end position="57"/>
    </location>
</feature>
<feature type="domain" description="SSD" evidence="9">
    <location>
        <begin position="301"/>
        <end position="443"/>
    </location>
</feature>
<feature type="transmembrane region" description="Helical" evidence="8">
    <location>
        <begin position="268"/>
        <end position="290"/>
    </location>
</feature>
<feature type="transmembrane region" description="Helical" evidence="8">
    <location>
        <begin position="765"/>
        <end position="783"/>
    </location>
</feature>
<gene>
    <name evidence="10" type="ORF">CJOHNSTONI_LOCUS4970</name>
</gene>
<feature type="transmembrane region" description="Helical" evidence="8">
    <location>
        <begin position="415"/>
        <end position="445"/>
    </location>
</feature>
<dbReference type="Proteomes" id="UP000746747">
    <property type="component" value="Unassembled WGS sequence"/>
</dbReference>
<feature type="transmembrane region" description="Helical" evidence="8">
    <location>
        <begin position="331"/>
        <end position="356"/>
    </location>
</feature>
<feature type="transmembrane region" description="Helical" evidence="8">
    <location>
        <begin position="302"/>
        <end position="325"/>
    </location>
</feature>
<dbReference type="GO" id="GO:0005886">
    <property type="term" value="C:plasma membrane"/>
    <property type="evidence" value="ECO:0007669"/>
    <property type="project" value="UniProtKB-SubCell"/>
</dbReference>
<dbReference type="GO" id="GO:0030659">
    <property type="term" value="C:cytoplasmic vesicle membrane"/>
    <property type="evidence" value="ECO:0007669"/>
    <property type="project" value="TreeGrafter"/>
</dbReference>
<keyword evidence="4 8" id="KW-0812">Transmembrane</keyword>
<keyword evidence="3" id="KW-1003">Cell membrane</keyword>
<organism evidence="10 11">
    <name type="scientific">Cercopithifilaria johnstoni</name>
    <dbReference type="NCBI Taxonomy" id="2874296"/>
    <lineage>
        <taxon>Eukaryota</taxon>
        <taxon>Metazoa</taxon>
        <taxon>Ecdysozoa</taxon>
        <taxon>Nematoda</taxon>
        <taxon>Chromadorea</taxon>
        <taxon>Rhabditida</taxon>
        <taxon>Spirurina</taxon>
        <taxon>Spiruromorpha</taxon>
        <taxon>Filarioidea</taxon>
        <taxon>Onchocercidae</taxon>
        <taxon>Cercopithifilaria</taxon>
    </lineage>
</organism>
<evidence type="ECO:0000313" key="10">
    <source>
        <dbReference type="EMBL" id="CAG9534873.1"/>
    </source>
</evidence>